<evidence type="ECO:0000313" key="5">
    <source>
        <dbReference type="EMBL" id="CDR94985.1"/>
    </source>
</evidence>
<evidence type="ECO:0000256" key="3">
    <source>
        <dbReference type="SAM" id="MobiDB-lite"/>
    </source>
</evidence>
<organism evidence="5 6">
    <name type="scientific">Babesia bigemina</name>
    <dbReference type="NCBI Taxonomy" id="5866"/>
    <lineage>
        <taxon>Eukaryota</taxon>
        <taxon>Sar</taxon>
        <taxon>Alveolata</taxon>
        <taxon>Apicomplexa</taxon>
        <taxon>Aconoidasida</taxon>
        <taxon>Piroplasmida</taxon>
        <taxon>Babesiidae</taxon>
        <taxon>Babesia</taxon>
    </lineage>
</organism>
<feature type="compositionally biased region" description="Basic and acidic residues" evidence="3">
    <location>
        <begin position="195"/>
        <end position="218"/>
    </location>
</feature>
<keyword evidence="6" id="KW-1185">Reference proteome</keyword>
<dbReference type="PANTHER" id="PTHR13275">
    <property type="entry name" value="YL-1 PROTEIN TRANSCRIPTION FACTOR-LIKE 1"/>
    <property type="match status" value="1"/>
</dbReference>
<feature type="coiled-coil region" evidence="2">
    <location>
        <begin position="382"/>
        <end position="409"/>
    </location>
</feature>
<dbReference type="VEuPathDB" id="PiroplasmaDB:BBBOND_0201420"/>
<sequence length="410" mass="47082">MAAAAEELEEQELEETEAEESEELISGDEEGGDDDGDDDEDEDDDDEDDDDDESESSFDEMSVGVALGLPKRQNRGKKYTQLVGEELEKDQQFWGHNTWEEEAVDEDYNCSEGEEQYAYSTDSDFDDPETDKSDEEVDESQFKEKKKRKYGSYVDPALQRSKLARKTLDKQNAEKSRGDESERTRRQSLQGPEPGADRSVRASTKWKTEITNKMERIRGSSKQAGGAGAQKKTPKKRSSMTQEQLMANALQTEAANARSLANLQAWEDEKKYYEDIKKWNYKGSYDIWVCWNSLLSIVTKNNEAEQDAQPSPSSHVTEKPLKLYMFTSGKLPEFYTQQEEARRRRDLAKQPLCAITGKPARYVDPLTRHYYSDEDAYNAIRMDHADRENQQMAAELDHLEEMLETLYDTE</sequence>
<name>A0A061DB75_BABBI</name>
<dbReference type="SMART" id="SM00993">
    <property type="entry name" value="YL1_C"/>
    <property type="match status" value="1"/>
</dbReference>
<dbReference type="OrthoDB" id="49520at2759"/>
<comment type="similarity">
    <text evidence="1">Belongs to the VPS72/YL1 family.</text>
</comment>
<dbReference type="Pfam" id="PF08265">
    <property type="entry name" value="YL1_C"/>
    <property type="match status" value="1"/>
</dbReference>
<dbReference type="AlphaFoldDB" id="A0A061DB75"/>
<feature type="compositionally biased region" description="Acidic residues" evidence="3">
    <location>
        <begin position="1"/>
        <end position="58"/>
    </location>
</feature>
<feature type="region of interest" description="Disordered" evidence="3">
    <location>
        <begin position="1"/>
        <end position="76"/>
    </location>
</feature>
<dbReference type="OMA" id="TGPTIRY"/>
<dbReference type="GeneID" id="24563526"/>
<gene>
    <name evidence="5" type="ORF">BBBOND_0201420</name>
</gene>
<dbReference type="STRING" id="5866.A0A061DB75"/>
<accession>A0A061DB75</accession>
<feature type="compositionally biased region" description="Acidic residues" evidence="3">
    <location>
        <begin position="100"/>
        <end position="115"/>
    </location>
</feature>
<feature type="compositionally biased region" description="Acidic residues" evidence="3">
    <location>
        <begin position="123"/>
        <end position="139"/>
    </location>
</feature>
<evidence type="ECO:0000259" key="4">
    <source>
        <dbReference type="SMART" id="SM00993"/>
    </source>
</evidence>
<dbReference type="InterPro" id="IPR046757">
    <property type="entry name" value="YL1_N"/>
</dbReference>
<dbReference type="Pfam" id="PF05764">
    <property type="entry name" value="YL1"/>
    <property type="match status" value="1"/>
</dbReference>
<dbReference type="KEGG" id="bbig:BBBOND_0201420"/>
<proteinExistence type="inferred from homology"/>
<reference evidence="6" key="1">
    <citation type="submission" date="2014-06" db="EMBL/GenBank/DDBJ databases">
        <authorList>
            <person name="Aslett M."/>
            <person name="De Silva N."/>
        </authorList>
    </citation>
    <scope>NUCLEOTIDE SEQUENCE [LARGE SCALE GENOMIC DNA]</scope>
    <source>
        <strain evidence="6">Bond</strain>
    </source>
</reference>
<keyword evidence="2" id="KW-0175">Coiled coil</keyword>
<dbReference type="EMBL" id="LK391708">
    <property type="protein sequence ID" value="CDR94985.1"/>
    <property type="molecule type" value="Genomic_DNA"/>
</dbReference>
<evidence type="ECO:0000256" key="2">
    <source>
        <dbReference type="SAM" id="Coils"/>
    </source>
</evidence>
<feature type="compositionally biased region" description="Basic and acidic residues" evidence="3">
    <location>
        <begin position="166"/>
        <end position="185"/>
    </location>
</feature>
<protein>
    <recommendedName>
        <fullName evidence="4">Vps72/YL1 C-terminal domain-containing protein</fullName>
    </recommendedName>
</protein>
<feature type="domain" description="Vps72/YL1 C-terminal" evidence="4">
    <location>
        <begin position="351"/>
        <end position="380"/>
    </location>
</feature>
<dbReference type="PANTHER" id="PTHR13275:SF4">
    <property type="entry name" value="VACUOLAR PROTEIN SORTING-ASSOCIATED PROTEIN 72 HOMOLOG"/>
    <property type="match status" value="1"/>
</dbReference>
<evidence type="ECO:0000256" key="1">
    <source>
        <dbReference type="ARBA" id="ARBA00006832"/>
    </source>
</evidence>
<feature type="region of interest" description="Disordered" evidence="3">
    <location>
        <begin position="88"/>
        <end position="245"/>
    </location>
</feature>
<dbReference type="GO" id="GO:0005634">
    <property type="term" value="C:nucleus"/>
    <property type="evidence" value="ECO:0007669"/>
    <property type="project" value="TreeGrafter"/>
</dbReference>
<dbReference type="RefSeq" id="XP_012767171.1">
    <property type="nucleotide sequence ID" value="XM_012911717.1"/>
</dbReference>
<dbReference type="InterPro" id="IPR013272">
    <property type="entry name" value="Vps72/YL1_C"/>
</dbReference>
<evidence type="ECO:0000313" key="6">
    <source>
        <dbReference type="Proteomes" id="UP000033188"/>
    </source>
</evidence>
<dbReference type="Proteomes" id="UP000033188">
    <property type="component" value="Chromosome 2"/>
</dbReference>